<dbReference type="OrthoDB" id="9791620at2"/>
<dbReference type="Pfam" id="PF13304">
    <property type="entry name" value="AAA_21"/>
    <property type="match status" value="1"/>
</dbReference>
<dbReference type="InterPro" id="IPR027417">
    <property type="entry name" value="P-loop_NTPase"/>
</dbReference>
<dbReference type="Proteomes" id="UP000061432">
    <property type="component" value="Chromosome"/>
</dbReference>
<reference evidence="4" key="2">
    <citation type="submission" date="2015-01" db="EMBL/GenBank/DDBJ databases">
        <title>Complete genome sequence of Methylobacterium aquaticum strain 22A.</title>
        <authorList>
            <person name="Tani A."/>
            <person name="Ogura Y."/>
            <person name="Hayashi T."/>
        </authorList>
    </citation>
    <scope>NUCLEOTIDE SEQUENCE [LARGE SCALE GENOMIC DNA]</scope>
    <source>
        <strain evidence="4">MA-22A</strain>
    </source>
</reference>
<keyword evidence="1" id="KW-0175">Coiled coil</keyword>
<dbReference type="KEGG" id="maqu:Maq22A_c05525"/>
<dbReference type="STRING" id="270351.Maq22A_c05525"/>
<sequence length="612" mass="68017">MYIRRIQVEEGFLDGLDLTLTLGLNTIIGARGTGKTSLIEVIRFALGVRGFSAETEKRSESHARAILGSGNVTITINTRDGSETIISRSTLESAPRSSIEFERPLILSQAEIETLALSPAGRLRLVDGFIDDEFKDRRREEICISEIRSLTSAIRDRREEIENLENEISHLPDITRQLAELRPKEASISRASADAASKNSQLEEITKQTSLLGIQSKKFSRYLELNSRRQSLANQVIQQWSVDDKILNDTPGMQSLGSLSAAAYDQILLALNLLQQAASTAHLEQQKIEVHRLNVENSARKLRSEIESLQIGAGQVARQIQQIRERIAHIKSLQPYLDEKRKDLGDLCVRRNKALDILDALRDERFKQRAKVATFLNEKLRPRIKTEIERAGQIEAYAAAIATTLRGSGLRYNELSQNIAKSVSPRELLDWAENDDVEALADAALLQRERAARALAAFRESNLGELGTLLVEDDAQFCLLDGADHKPITALSMGQRCTVVLPIVLERRDTVLVIDQPEDHIDNAFIAETLIVALRDRANEGQVILTTHNANIPVLGNASRVVQMGSDGRRGYAIISAALDEGRAVEAITSVMEGGREAFKKRAQFYAGPQRK</sequence>
<dbReference type="GO" id="GO:0005524">
    <property type="term" value="F:ATP binding"/>
    <property type="evidence" value="ECO:0007669"/>
    <property type="project" value="InterPro"/>
</dbReference>
<feature type="coiled-coil region" evidence="1">
    <location>
        <begin position="147"/>
        <end position="208"/>
    </location>
</feature>
<dbReference type="EMBL" id="AP014704">
    <property type="protein sequence ID" value="BAQ44487.1"/>
    <property type="molecule type" value="Genomic_DNA"/>
</dbReference>
<name>A0A0C6FC81_9HYPH</name>
<accession>A0A0C6FC81</accession>
<dbReference type="InterPro" id="IPR003959">
    <property type="entry name" value="ATPase_AAA_core"/>
</dbReference>
<dbReference type="RefSeq" id="WP_145984587.1">
    <property type="nucleotide sequence ID" value="NZ_AP014704.1"/>
</dbReference>
<dbReference type="AlphaFoldDB" id="A0A0C6FC81"/>
<evidence type="ECO:0000259" key="2">
    <source>
        <dbReference type="Pfam" id="PF13304"/>
    </source>
</evidence>
<evidence type="ECO:0000256" key="1">
    <source>
        <dbReference type="SAM" id="Coils"/>
    </source>
</evidence>
<dbReference type="GO" id="GO:0006302">
    <property type="term" value="P:double-strand break repair"/>
    <property type="evidence" value="ECO:0007669"/>
    <property type="project" value="TreeGrafter"/>
</dbReference>
<dbReference type="PATRIC" id="fig|270351.10.peg.1052"/>
<dbReference type="PANTHER" id="PTHR32182:SF22">
    <property type="entry name" value="ATP-DEPENDENT ENDONUCLEASE, OLD FAMILY-RELATED"/>
    <property type="match status" value="1"/>
</dbReference>
<dbReference type="GO" id="GO:0000731">
    <property type="term" value="P:DNA synthesis involved in DNA repair"/>
    <property type="evidence" value="ECO:0007669"/>
    <property type="project" value="TreeGrafter"/>
</dbReference>
<evidence type="ECO:0000313" key="4">
    <source>
        <dbReference type="Proteomes" id="UP000061432"/>
    </source>
</evidence>
<organism evidence="3 4">
    <name type="scientific">Methylobacterium aquaticum</name>
    <dbReference type="NCBI Taxonomy" id="270351"/>
    <lineage>
        <taxon>Bacteria</taxon>
        <taxon>Pseudomonadati</taxon>
        <taxon>Pseudomonadota</taxon>
        <taxon>Alphaproteobacteria</taxon>
        <taxon>Hyphomicrobiales</taxon>
        <taxon>Methylobacteriaceae</taxon>
        <taxon>Methylobacterium</taxon>
    </lineage>
</organism>
<evidence type="ECO:0000313" key="3">
    <source>
        <dbReference type="EMBL" id="BAQ44487.1"/>
    </source>
</evidence>
<proteinExistence type="predicted"/>
<reference evidence="3 4" key="1">
    <citation type="journal article" date="2015" name="Genome Announc.">
        <title>Complete Genome Sequence of Methylobacterium aquaticum Strain 22A, Isolated from Racomitrium japonicum Moss.</title>
        <authorList>
            <person name="Tani A."/>
            <person name="Ogura Y."/>
            <person name="Hayashi T."/>
            <person name="Kimbara K."/>
        </authorList>
    </citation>
    <scope>NUCLEOTIDE SEQUENCE [LARGE SCALE GENOMIC DNA]</scope>
    <source>
        <strain evidence="3 4">MA-22A</strain>
    </source>
</reference>
<protein>
    <submittedName>
        <fullName evidence="3">ATPase components of ABC transporters with duplicated ATPase domains</fullName>
    </submittedName>
</protein>
<dbReference type="GO" id="GO:0016887">
    <property type="term" value="F:ATP hydrolysis activity"/>
    <property type="evidence" value="ECO:0007669"/>
    <property type="project" value="InterPro"/>
</dbReference>
<feature type="domain" description="ATPase AAA-type core" evidence="2">
    <location>
        <begin position="486"/>
        <end position="552"/>
    </location>
</feature>
<gene>
    <name evidence="3" type="ORF">Maq22A_c05525</name>
</gene>
<dbReference type="Gene3D" id="3.40.50.300">
    <property type="entry name" value="P-loop containing nucleotide triphosphate hydrolases"/>
    <property type="match status" value="2"/>
</dbReference>
<dbReference type="SUPFAM" id="SSF52540">
    <property type="entry name" value="P-loop containing nucleoside triphosphate hydrolases"/>
    <property type="match status" value="1"/>
</dbReference>
<dbReference type="PANTHER" id="PTHR32182">
    <property type="entry name" value="DNA REPLICATION AND REPAIR PROTEIN RECF"/>
    <property type="match status" value="1"/>
</dbReference>